<feature type="compositionally biased region" description="Basic and acidic residues" evidence="1">
    <location>
        <begin position="1"/>
        <end position="19"/>
    </location>
</feature>
<feature type="transmembrane region" description="Helical" evidence="2">
    <location>
        <begin position="46"/>
        <end position="66"/>
    </location>
</feature>
<evidence type="ECO:0000256" key="2">
    <source>
        <dbReference type="SAM" id="Phobius"/>
    </source>
</evidence>
<dbReference type="AlphaFoldDB" id="A0A1E7KJ50"/>
<dbReference type="OrthoDB" id="4332346at2"/>
<keyword evidence="2" id="KW-0472">Membrane</keyword>
<evidence type="ECO:0000256" key="1">
    <source>
        <dbReference type="SAM" id="MobiDB-lite"/>
    </source>
</evidence>
<keyword evidence="4" id="KW-1185">Reference proteome</keyword>
<comment type="caution">
    <text evidence="3">The sequence shown here is derived from an EMBL/GenBank/DDBJ whole genome shotgun (WGS) entry which is preliminary data.</text>
</comment>
<dbReference type="Proteomes" id="UP000176101">
    <property type="component" value="Unassembled WGS sequence"/>
</dbReference>
<dbReference type="RefSeq" id="WP_070196266.1">
    <property type="nucleotide sequence ID" value="NZ_LJGU01000115.1"/>
</dbReference>
<keyword evidence="2" id="KW-0812">Transmembrane</keyword>
<evidence type="ECO:0000313" key="4">
    <source>
        <dbReference type="Proteomes" id="UP000176101"/>
    </source>
</evidence>
<sequence length="111" mass="12555">MPERHDHRTPPHQRAEPRSRSGVLGRRWKRTGTEPLYAQSALGVRLLLSVVFLPLFLAGTLLFWYWTAHSSPGDVPSSDSLLVLTLVCAGLTLFAAIDLVLVLRRRARERR</sequence>
<protein>
    <submittedName>
        <fullName evidence="3">Uncharacterized protein</fullName>
    </submittedName>
</protein>
<gene>
    <name evidence="3" type="ORF">AN216_09945</name>
</gene>
<proteinExistence type="predicted"/>
<name>A0A1E7KJ50_9ACTN</name>
<feature type="region of interest" description="Disordered" evidence="1">
    <location>
        <begin position="1"/>
        <end position="24"/>
    </location>
</feature>
<accession>A0A1E7KJ50</accession>
<keyword evidence="2" id="KW-1133">Transmembrane helix</keyword>
<organism evidence="3 4">
    <name type="scientific">Streptomyces oceani</name>
    <dbReference type="NCBI Taxonomy" id="1075402"/>
    <lineage>
        <taxon>Bacteria</taxon>
        <taxon>Bacillati</taxon>
        <taxon>Actinomycetota</taxon>
        <taxon>Actinomycetes</taxon>
        <taxon>Kitasatosporales</taxon>
        <taxon>Streptomycetaceae</taxon>
        <taxon>Streptomyces</taxon>
    </lineage>
</organism>
<dbReference type="EMBL" id="LJGU01000115">
    <property type="protein sequence ID" value="OEV03935.1"/>
    <property type="molecule type" value="Genomic_DNA"/>
</dbReference>
<evidence type="ECO:0000313" key="3">
    <source>
        <dbReference type="EMBL" id="OEV03935.1"/>
    </source>
</evidence>
<feature type="transmembrane region" description="Helical" evidence="2">
    <location>
        <begin position="81"/>
        <end position="103"/>
    </location>
</feature>
<reference evidence="3 4" key="1">
    <citation type="journal article" date="2016" name="Front. Microbiol.">
        <title>Comparative Genomics Analysis of Streptomyces Species Reveals Their Adaptation to the Marine Environment and Their Diversity at the Genomic Level.</title>
        <authorList>
            <person name="Tian X."/>
            <person name="Zhang Z."/>
            <person name="Yang T."/>
            <person name="Chen M."/>
            <person name="Li J."/>
            <person name="Chen F."/>
            <person name="Yang J."/>
            <person name="Li W."/>
            <person name="Zhang B."/>
            <person name="Zhang Z."/>
            <person name="Wu J."/>
            <person name="Zhang C."/>
            <person name="Long L."/>
            <person name="Xiao J."/>
        </authorList>
    </citation>
    <scope>NUCLEOTIDE SEQUENCE [LARGE SCALE GENOMIC DNA]</scope>
    <source>
        <strain evidence="3 4">SCSIO 02100</strain>
    </source>
</reference>